<protein>
    <recommendedName>
        <fullName evidence="8">CASP-like protein</fullName>
    </recommendedName>
</protein>
<keyword evidence="5 8" id="KW-0812">Transmembrane</keyword>
<dbReference type="Proteomes" id="UP001151287">
    <property type="component" value="Unassembled WGS sequence"/>
</dbReference>
<dbReference type="EMBL" id="JAMQYH010000005">
    <property type="protein sequence ID" value="KAJ1685019.1"/>
    <property type="molecule type" value="Genomic_DNA"/>
</dbReference>
<comment type="subunit">
    <text evidence="3 8">Homodimer and heterodimers.</text>
</comment>
<comment type="subcellular location">
    <subcellularLocation>
        <location evidence="1 8">Cell membrane</location>
        <topology evidence="1 8">Multi-pass membrane protein</topology>
    </subcellularLocation>
</comment>
<proteinExistence type="inferred from homology"/>
<keyword evidence="4 8" id="KW-1003">Cell membrane</keyword>
<evidence type="ECO:0000256" key="3">
    <source>
        <dbReference type="ARBA" id="ARBA00011489"/>
    </source>
</evidence>
<dbReference type="PANTHER" id="PTHR36488:SF8">
    <property type="entry name" value="CASP-LIKE PROTEIN 1U1"/>
    <property type="match status" value="1"/>
</dbReference>
<feature type="transmembrane region" description="Helical" evidence="8">
    <location>
        <begin position="7"/>
        <end position="33"/>
    </location>
</feature>
<evidence type="ECO:0000256" key="6">
    <source>
        <dbReference type="ARBA" id="ARBA00022989"/>
    </source>
</evidence>
<feature type="transmembrane region" description="Helical" evidence="8">
    <location>
        <begin position="80"/>
        <end position="102"/>
    </location>
</feature>
<comment type="caution">
    <text evidence="10">The sequence shown here is derived from an EMBL/GenBank/DDBJ whole genome shotgun (WGS) entry which is preliminary data.</text>
</comment>
<keyword evidence="6 8" id="KW-1133">Transmembrane helix</keyword>
<dbReference type="OrthoDB" id="1906221at2759"/>
<feature type="transmembrane region" description="Helical" evidence="8">
    <location>
        <begin position="53"/>
        <end position="73"/>
    </location>
</feature>
<evidence type="ECO:0000256" key="4">
    <source>
        <dbReference type="ARBA" id="ARBA00022475"/>
    </source>
</evidence>
<evidence type="ECO:0000256" key="7">
    <source>
        <dbReference type="ARBA" id="ARBA00023136"/>
    </source>
</evidence>
<keyword evidence="11" id="KW-1185">Reference proteome</keyword>
<feature type="transmembrane region" description="Helical" evidence="8">
    <location>
        <begin position="133"/>
        <end position="152"/>
    </location>
</feature>
<gene>
    <name evidence="10" type="ORF">LUZ63_016409</name>
</gene>
<dbReference type="InterPro" id="IPR044173">
    <property type="entry name" value="CASPL"/>
</dbReference>
<evidence type="ECO:0000313" key="10">
    <source>
        <dbReference type="EMBL" id="KAJ1685019.1"/>
    </source>
</evidence>
<dbReference type="InterPro" id="IPR006702">
    <property type="entry name" value="CASP_dom"/>
</dbReference>
<evidence type="ECO:0000259" key="9">
    <source>
        <dbReference type="Pfam" id="PF04535"/>
    </source>
</evidence>
<dbReference type="AlphaFoldDB" id="A0A9P9Z9V1"/>
<dbReference type="GO" id="GO:0005886">
    <property type="term" value="C:plasma membrane"/>
    <property type="evidence" value="ECO:0007669"/>
    <property type="project" value="UniProtKB-SubCell"/>
</dbReference>
<dbReference type="PANTHER" id="PTHR36488">
    <property type="entry name" value="CASP-LIKE PROTEIN 1U1"/>
    <property type="match status" value="1"/>
</dbReference>
<evidence type="ECO:0000256" key="2">
    <source>
        <dbReference type="ARBA" id="ARBA00007651"/>
    </source>
</evidence>
<name>A0A9P9Z9V1_9POAL</name>
<dbReference type="InterPro" id="IPR006459">
    <property type="entry name" value="CASP/CASPL"/>
</dbReference>
<keyword evidence="7 8" id="KW-0472">Membrane</keyword>
<dbReference type="NCBIfam" id="TIGR01569">
    <property type="entry name" value="A_tha_TIGR01569"/>
    <property type="match status" value="1"/>
</dbReference>
<evidence type="ECO:0000256" key="1">
    <source>
        <dbReference type="ARBA" id="ARBA00004651"/>
    </source>
</evidence>
<comment type="similarity">
    <text evidence="2 8">Belongs to the Casparian strip membrane proteins (CASP) family.</text>
</comment>
<dbReference type="Pfam" id="PF04535">
    <property type="entry name" value="CASP_dom"/>
    <property type="match status" value="1"/>
</dbReference>
<accession>A0A9P9Z9V1</accession>
<feature type="domain" description="Casparian strip membrane protein" evidence="9">
    <location>
        <begin position="3"/>
        <end position="141"/>
    </location>
</feature>
<evidence type="ECO:0000256" key="8">
    <source>
        <dbReference type="RuleBase" id="RU361233"/>
    </source>
</evidence>
<evidence type="ECO:0000313" key="11">
    <source>
        <dbReference type="Proteomes" id="UP001151287"/>
    </source>
</evidence>
<reference evidence="10" key="1">
    <citation type="journal article" date="2022" name="Cell">
        <title>Repeat-based holocentromeres influence genome architecture and karyotype evolution.</title>
        <authorList>
            <person name="Hofstatter P.G."/>
            <person name="Thangavel G."/>
            <person name="Lux T."/>
            <person name="Neumann P."/>
            <person name="Vondrak T."/>
            <person name="Novak P."/>
            <person name="Zhang M."/>
            <person name="Costa L."/>
            <person name="Castellani M."/>
            <person name="Scott A."/>
            <person name="Toegelov H."/>
            <person name="Fuchs J."/>
            <person name="Mata-Sucre Y."/>
            <person name="Dias Y."/>
            <person name="Vanzela A.L.L."/>
            <person name="Huettel B."/>
            <person name="Almeida C.C.S."/>
            <person name="Simkova H."/>
            <person name="Souza G."/>
            <person name="Pedrosa-Harand A."/>
            <person name="Macas J."/>
            <person name="Mayer K.F.X."/>
            <person name="Houben A."/>
            <person name="Marques A."/>
        </authorList>
    </citation>
    <scope>NUCLEOTIDE SEQUENCE</scope>
    <source>
        <strain evidence="10">RhyBre1mFocal</strain>
    </source>
</reference>
<sequence>MSKALRSIFIFVRVGIAAACAVAAIIMATSHYSTNFFGITMEAKFQYTPSFKFFVIANAIASAYNLVVVFVPTGSPLSGLVIMCDTIMAMLLTGAMAATGAISELGKHGNAHAGWLPICNQIQAYCDHVSGSLISAFVGLIVFVLFMLYNIFKIVSLDLHVCR</sequence>
<organism evidence="10 11">
    <name type="scientific">Rhynchospora breviuscula</name>
    <dbReference type="NCBI Taxonomy" id="2022672"/>
    <lineage>
        <taxon>Eukaryota</taxon>
        <taxon>Viridiplantae</taxon>
        <taxon>Streptophyta</taxon>
        <taxon>Embryophyta</taxon>
        <taxon>Tracheophyta</taxon>
        <taxon>Spermatophyta</taxon>
        <taxon>Magnoliopsida</taxon>
        <taxon>Liliopsida</taxon>
        <taxon>Poales</taxon>
        <taxon>Cyperaceae</taxon>
        <taxon>Cyperoideae</taxon>
        <taxon>Rhynchosporeae</taxon>
        <taxon>Rhynchospora</taxon>
    </lineage>
</organism>
<evidence type="ECO:0000256" key="5">
    <source>
        <dbReference type="ARBA" id="ARBA00022692"/>
    </source>
</evidence>